<evidence type="ECO:0000256" key="9">
    <source>
        <dbReference type="ARBA" id="ARBA00023306"/>
    </source>
</evidence>
<evidence type="ECO:0000256" key="2">
    <source>
        <dbReference type="ARBA" id="ARBA00009638"/>
    </source>
</evidence>
<evidence type="ECO:0000259" key="11">
    <source>
        <dbReference type="PROSITE" id="PS51706"/>
    </source>
</evidence>
<keyword evidence="9" id="KW-0131">Cell cycle</keyword>
<dbReference type="RefSeq" id="XP_067925266.1">
    <property type="nucleotide sequence ID" value="XM_068062759.1"/>
</dbReference>
<dbReference type="SUPFAM" id="SSF52540">
    <property type="entry name" value="P-loop containing nucleoside triphosphate hydrolases"/>
    <property type="match status" value="1"/>
</dbReference>
<evidence type="ECO:0000256" key="10">
    <source>
        <dbReference type="SAM" id="MobiDB-lite"/>
    </source>
</evidence>
<accession>A0A2C6KHS3</accession>
<dbReference type="CDD" id="cd01876">
    <property type="entry name" value="YihA_EngB"/>
    <property type="match status" value="1"/>
</dbReference>
<dbReference type="GO" id="GO:0005525">
    <property type="term" value="F:GTP binding"/>
    <property type="evidence" value="ECO:0007669"/>
    <property type="project" value="UniProtKB-KW"/>
</dbReference>
<evidence type="ECO:0000313" key="12">
    <source>
        <dbReference type="EMBL" id="PHJ23591.1"/>
    </source>
</evidence>
<dbReference type="GO" id="GO:0046872">
    <property type="term" value="F:metal ion binding"/>
    <property type="evidence" value="ECO:0007669"/>
    <property type="project" value="UniProtKB-KW"/>
</dbReference>
<dbReference type="VEuPathDB" id="ToxoDB:CSUI_002559"/>
<dbReference type="Proteomes" id="UP000221165">
    <property type="component" value="Unassembled WGS sequence"/>
</dbReference>
<evidence type="ECO:0000256" key="4">
    <source>
        <dbReference type="ARBA" id="ARBA00022723"/>
    </source>
</evidence>
<dbReference type="OrthoDB" id="391988at2759"/>
<evidence type="ECO:0000256" key="5">
    <source>
        <dbReference type="ARBA" id="ARBA00022741"/>
    </source>
</evidence>
<comment type="caution">
    <text evidence="12">The sequence shown here is derived from an EMBL/GenBank/DDBJ whole genome shotgun (WGS) entry which is preliminary data.</text>
</comment>
<dbReference type="Gene3D" id="3.40.50.300">
    <property type="entry name" value="P-loop containing nucleotide triphosphate hydrolases"/>
    <property type="match status" value="1"/>
</dbReference>
<name>A0A2C6KHS3_9APIC</name>
<feature type="compositionally biased region" description="Basic and acidic residues" evidence="10">
    <location>
        <begin position="94"/>
        <end position="108"/>
    </location>
</feature>
<dbReference type="GO" id="GO:0051301">
    <property type="term" value="P:cell division"/>
    <property type="evidence" value="ECO:0007669"/>
    <property type="project" value="UniProtKB-KW"/>
</dbReference>
<keyword evidence="7" id="KW-0342">GTP-binding</keyword>
<feature type="compositionally biased region" description="Acidic residues" evidence="10">
    <location>
        <begin position="197"/>
        <end position="208"/>
    </location>
</feature>
<dbReference type="InterPro" id="IPR019987">
    <property type="entry name" value="GTP-bd_ribosome_bio_YsxC"/>
</dbReference>
<proteinExistence type="inferred from homology"/>
<dbReference type="GeneID" id="94425970"/>
<protein>
    <submittedName>
        <fullName evidence="12">Gtp-binding protein</fullName>
    </submittedName>
</protein>
<evidence type="ECO:0000256" key="8">
    <source>
        <dbReference type="ARBA" id="ARBA00023210"/>
    </source>
</evidence>
<keyword evidence="8" id="KW-0717">Septation</keyword>
<feature type="region of interest" description="Disordered" evidence="10">
    <location>
        <begin position="179"/>
        <end position="251"/>
    </location>
</feature>
<keyword evidence="3" id="KW-0132">Cell division</keyword>
<dbReference type="PROSITE" id="PS51706">
    <property type="entry name" value="G_ENGB"/>
    <property type="match status" value="1"/>
</dbReference>
<comment type="cofactor">
    <cofactor evidence="1">
        <name>Mg(2+)</name>
        <dbReference type="ChEBI" id="CHEBI:18420"/>
    </cofactor>
</comment>
<dbReference type="InterPro" id="IPR030393">
    <property type="entry name" value="G_ENGB_dom"/>
</dbReference>
<evidence type="ECO:0000256" key="7">
    <source>
        <dbReference type="ARBA" id="ARBA00023134"/>
    </source>
</evidence>
<evidence type="ECO:0000256" key="3">
    <source>
        <dbReference type="ARBA" id="ARBA00022618"/>
    </source>
</evidence>
<evidence type="ECO:0000313" key="13">
    <source>
        <dbReference type="Proteomes" id="UP000221165"/>
    </source>
</evidence>
<sequence>MFRLLTTNVIPTASSVSSSSSPLSQPHLAVYSYPASSSLSFSPCCLSLSSRLRVNPFPSSSNLLNPLSFLFSFSPSLRIQHDVHPILSSSFLPPHHDHPNTSEIEDRRRRSNVPLSNKRFLFTASISPSSLFSSSSFPLSLLHASHVEDSQEKVSSHEMTRSHSSLRWSSSYIKPGATETLRGDVNIRGGRRRDKEEREEEQDAEEEDGQQRDVLSSSLSRSSCPSPTSSASPSASIPFQHIEREEEKEERCFVSSRDVVGGDEGFAPYLAQPYIHAFEPRRHLYHLGENSKPSWMSPEHCHYSRILFGKPIAAHPVLVAQTIHKLPNNPWPQVAVVGHSNVGKSSLLNALMHGRDVARSCSKPLPNGKVLTLPKVAPVSHTPGRTRHLFIFDLGNHMSLVDLPGYGFARVTQRMKEEWALLIEDYFTQSRQLKRVLSLIDATKGVRDLDEKLWQLLIEKNLPFQVILTKVDLLNTEQLHDAVFRLLLKLQSAEPTPADRGSSSGVLRLPRHLLHPYIHAVSARRHFGIRELRASLAAIASDARQRQNLPLIKPGKWGNTPVRRTR</sequence>
<dbReference type="Pfam" id="PF01926">
    <property type="entry name" value="MMR_HSR1"/>
    <property type="match status" value="1"/>
</dbReference>
<feature type="compositionally biased region" description="Basic and acidic residues" evidence="10">
    <location>
        <begin position="241"/>
        <end position="251"/>
    </location>
</feature>
<evidence type="ECO:0000256" key="1">
    <source>
        <dbReference type="ARBA" id="ARBA00001946"/>
    </source>
</evidence>
<gene>
    <name evidence="12" type="ORF">CSUI_002559</name>
</gene>
<dbReference type="AlphaFoldDB" id="A0A2C6KHS3"/>
<dbReference type="HAMAP" id="MF_00321">
    <property type="entry name" value="GTPase_EngB"/>
    <property type="match status" value="1"/>
</dbReference>
<feature type="domain" description="EngB-type G" evidence="11">
    <location>
        <begin position="330"/>
        <end position="542"/>
    </location>
</feature>
<dbReference type="InterPro" id="IPR006073">
    <property type="entry name" value="GTP-bd"/>
</dbReference>
<dbReference type="PANTHER" id="PTHR11649">
    <property type="entry name" value="MSS1/TRME-RELATED GTP-BINDING PROTEIN"/>
    <property type="match status" value="1"/>
</dbReference>
<dbReference type="InterPro" id="IPR027417">
    <property type="entry name" value="P-loop_NTPase"/>
</dbReference>
<feature type="compositionally biased region" description="Low complexity" evidence="10">
    <location>
        <begin position="212"/>
        <end position="238"/>
    </location>
</feature>
<dbReference type="PANTHER" id="PTHR11649:SF13">
    <property type="entry name" value="ENGB-TYPE G DOMAIN-CONTAINING PROTEIN"/>
    <property type="match status" value="1"/>
</dbReference>
<keyword evidence="5" id="KW-0547">Nucleotide-binding</keyword>
<organism evidence="12 13">
    <name type="scientific">Cystoisospora suis</name>
    <dbReference type="NCBI Taxonomy" id="483139"/>
    <lineage>
        <taxon>Eukaryota</taxon>
        <taxon>Sar</taxon>
        <taxon>Alveolata</taxon>
        <taxon>Apicomplexa</taxon>
        <taxon>Conoidasida</taxon>
        <taxon>Coccidia</taxon>
        <taxon>Eucoccidiorida</taxon>
        <taxon>Eimeriorina</taxon>
        <taxon>Sarcocystidae</taxon>
        <taxon>Cystoisospora</taxon>
    </lineage>
</organism>
<feature type="region of interest" description="Disordered" evidence="10">
    <location>
        <begin position="90"/>
        <end position="110"/>
    </location>
</feature>
<comment type="similarity">
    <text evidence="2">Belongs to the TRAFAC class TrmE-Era-EngA-EngB-Septin-like GTPase superfamily. EngB GTPase family.</text>
</comment>
<keyword evidence="6" id="KW-0460">Magnesium</keyword>
<evidence type="ECO:0000256" key="6">
    <source>
        <dbReference type="ARBA" id="ARBA00022842"/>
    </source>
</evidence>
<dbReference type="EMBL" id="MIGC01001069">
    <property type="protein sequence ID" value="PHJ23591.1"/>
    <property type="molecule type" value="Genomic_DNA"/>
</dbReference>
<keyword evidence="13" id="KW-1185">Reference proteome</keyword>
<keyword evidence="4" id="KW-0479">Metal-binding</keyword>
<reference evidence="12 13" key="1">
    <citation type="journal article" date="2017" name="Int. J. Parasitol.">
        <title>The genome of the protozoan parasite Cystoisospora suis and a reverse vaccinology approach to identify vaccine candidates.</title>
        <authorList>
            <person name="Palmieri N."/>
            <person name="Shrestha A."/>
            <person name="Ruttkowski B."/>
            <person name="Beck T."/>
            <person name="Vogl C."/>
            <person name="Tomley F."/>
            <person name="Blake D.P."/>
            <person name="Joachim A."/>
        </authorList>
    </citation>
    <scope>NUCLEOTIDE SEQUENCE [LARGE SCALE GENOMIC DNA]</scope>
    <source>
        <strain evidence="12 13">Wien I</strain>
    </source>
</reference>